<name>A0A444WFH3_9FLAO</name>
<sequence>MDIVRLLQLMAEDHNLIYHYGKKAALNLLEGSANAGETYLLHEFTNRKSEYNNSGTRIMSHQYTGKFFLVKQSDFDQQYFAERDTAQAGKYATNIEPLLTVFETLGNRLATRGYTVSQWENIDVTDALDANMDGLLCSYSVTIPVKYDTNQ</sequence>
<dbReference type="OrthoDB" id="1352545at2"/>
<dbReference type="AlphaFoldDB" id="A0A444WFH3"/>
<gene>
    <name evidence="1" type="ORF">NU09_1155</name>
</gene>
<evidence type="ECO:0000313" key="2">
    <source>
        <dbReference type="Proteomes" id="UP000289775"/>
    </source>
</evidence>
<evidence type="ECO:0000313" key="1">
    <source>
        <dbReference type="EMBL" id="RYJ44545.1"/>
    </source>
</evidence>
<protein>
    <submittedName>
        <fullName evidence="1">Uncharacterized protein</fullName>
    </submittedName>
</protein>
<accession>A0A444WFH3</accession>
<dbReference type="RefSeq" id="WP_129750300.1">
    <property type="nucleotide sequence ID" value="NZ_JUIW01000003.1"/>
</dbReference>
<reference evidence="1 2" key="1">
    <citation type="submission" date="2014-12" db="EMBL/GenBank/DDBJ databases">
        <title>Genome sequence of Flavobacterium beibuense RSKm HC5.</title>
        <authorList>
            <person name="Kim J.F."/>
            <person name="Song J.Y."/>
            <person name="Kwak M.-J."/>
            <person name="Lee S.-W."/>
        </authorList>
    </citation>
    <scope>NUCLEOTIDE SEQUENCE [LARGE SCALE GENOMIC DNA]</scope>
    <source>
        <strain evidence="1 2">RSKm HC5</strain>
    </source>
</reference>
<keyword evidence="2" id="KW-1185">Reference proteome</keyword>
<organism evidence="1 2">
    <name type="scientific">Flavobacterium beibuense</name>
    <dbReference type="NCBI Taxonomy" id="657326"/>
    <lineage>
        <taxon>Bacteria</taxon>
        <taxon>Pseudomonadati</taxon>
        <taxon>Bacteroidota</taxon>
        <taxon>Flavobacteriia</taxon>
        <taxon>Flavobacteriales</taxon>
        <taxon>Flavobacteriaceae</taxon>
        <taxon>Flavobacterium</taxon>
    </lineage>
</organism>
<dbReference type="EMBL" id="JUIW01000003">
    <property type="protein sequence ID" value="RYJ44545.1"/>
    <property type="molecule type" value="Genomic_DNA"/>
</dbReference>
<comment type="caution">
    <text evidence="1">The sequence shown here is derived from an EMBL/GenBank/DDBJ whole genome shotgun (WGS) entry which is preliminary data.</text>
</comment>
<proteinExistence type="predicted"/>
<dbReference type="Proteomes" id="UP000289775">
    <property type="component" value="Unassembled WGS sequence"/>
</dbReference>